<keyword evidence="2" id="KW-0812">Transmembrane</keyword>
<accession>A0A7C3LRN2</accession>
<protein>
    <recommendedName>
        <fullName evidence="4">Phosphate-starvation-inducible E</fullName>
    </recommendedName>
</protein>
<feature type="compositionally biased region" description="Basic and acidic residues" evidence="1">
    <location>
        <begin position="17"/>
        <end position="31"/>
    </location>
</feature>
<name>A0A7C3LRN2_9BACT</name>
<feature type="region of interest" description="Disordered" evidence="1">
    <location>
        <begin position="1"/>
        <end position="37"/>
    </location>
</feature>
<dbReference type="AlphaFoldDB" id="A0A7C3LRN2"/>
<organism evidence="3">
    <name type="scientific">Leptospirillum ferriphilum</name>
    <dbReference type="NCBI Taxonomy" id="178606"/>
    <lineage>
        <taxon>Bacteria</taxon>
        <taxon>Pseudomonadati</taxon>
        <taxon>Nitrospirota</taxon>
        <taxon>Nitrospiria</taxon>
        <taxon>Nitrospirales</taxon>
        <taxon>Nitrospiraceae</taxon>
        <taxon>Leptospirillum</taxon>
    </lineage>
</organism>
<gene>
    <name evidence="3" type="ORF">ENX03_01855</name>
</gene>
<evidence type="ECO:0000256" key="2">
    <source>
        <dbReference type="SAM" id="Phobius"/>
    </source>
</evidence>
<feature type="transmembrane region" description="Helical" evidence="2">
    <location>
        <begin position="49"/>
        <end position="77"/>
    </location>
</feature>
<keyword evidence="2" id="KW-0472">Membrane</keyword>
<keyword evidence="2" id="KW-1133">Transmembrane helix</keyword>
<dbReference type="EMBL" id="DTMM01000035">
    <property type="protein sequence ID" value="HFT92686.1"/>
    <property type="molecule type" value="Genomic_DNA"/>
</dbReference>
<comment type="caution">
    <text evidence="3">The sequence shown here is derived from an EMBL/GenBank/DDBJ whole genome shotgun (WGS) entry which is preliminary data.</text>
</comment>
<sequence length="205" mass="22832">MHWGEKLAETEQQDLPSRIEADQDSSSHPERSAGTGVTAPSWYLKSVKVVLIGLLLVQVAVMIWGTFEAGILAIRAIPYGFLNVLKSLIVNSLLILALLEISRTVVAYFTLGRVKVTFIVDTVLAVFLSEAVVTWFSGESIIRAIELVLILGVLMILRVVAIQYHPSRRDNLPEPVGESQAIKRILERLKSRRKKPGKPSYRKTD</sequence>
<evidence type="ECO:0008006" key="4">
    <source>
        <dbReference type="Google" id="ProtNLM"/>
    </source>
</evidence>
<feature type="transmembrane region" description="Helical" evidence="2">
    <location>
        <begin position="118"/>
        <end position="136"/>
    </location>
</feature>
<proteinExistence type="predicted"/>
<reference evidence="3" key="1">
    <citation type="journal article" date="2020" name="mSystems">
        <title>Genome- and Community-Level Interaction Insights into Carbon Utilization and Element Cycling Functions of Hydrothermarchaeota in Hydrothermal Sediment.</title>
        <authorList>
            <person name="Zhou Z."/>
            <person name="Liu Y."/>
            <person name="Xu W."/>
            <person name="Pan J."/>
            <person name="Luo Z.H."/>
            <person name="Li M."/>
        </authorList>
    </citation>
    <scope>NUCLEOTIDE SEQUENCE [LARGE SCALE GENOMIC DNA]</scope>
    <source>
        <strain evidence="3">SpSt-902</strain>
    </source>
</reference>
<evidence type="ECO:0000256" key="1">
    <source>
        <dbReference type="SAM" id="MobiDB-lite"/>
    </source>
</evidence>
<feature type="transmembrane region" description="Helical" evidence="2">
    <location>
        <begin position="142"/>
        <end position="161"/>
    </location>
</feature>
<feature type="transmembrane region" description="Helical" evidence="2">
    <location>
        <begin position="89"/>
        <end position="111"/>
    </location>
</feature>
<evidence type="ECO:0000313" key="3">
    <source>
        <dbReference type="EMBL" id="HFT92686.1"/>
    </source>
</evidence>